<keyword evidence="2" id="KW-1185">Reference proteome</keyword>
<name>A0A517NGC6_9BACT</name>
<dbReference type="AlphaFoldDB" id="A0A517NGC6"/>
<evidence type="ECO:0000313" key="1">
    <source>
        <dbReference type="EMBL" id="QDT06182.1"/>
    </source>
</evidence>
<evidence type="ECO:0008006" key="3">
    <source>
        <dbReference type="Google" id="ProtNLM"/>
    </source>
</evidence>
<dbReference type="InterPro" id="IPR021302">
    <property type="entry name" value="DUF2780_VcgC/VcgE"/>
</dbReference>
<protein>
    <recommendedName>
        <fullName evidence="3">DUF2267 domain-containing protein</fullName>
    </recommendedName>
</protein>
<dbReference type="Proteomes" id="UP000318538">
    <property type="component" value="Chromosome"/>
</dbReference>
<evidence type="ECO:0000313" key="2">
    <source>
        <dbReference type="Proteomes" id="UP000318538"/>
    </source>
</evidence>
<dbReference type="Pfam" id="PF11075">
    <property type="entry name" value="DUF2780"/>
    <property type="match status" value="1"/>
</dbReference>
<proteinExistence type="predicted"/>
<sequence>MDELIQQLISKLGIDESVANAATGKAMAMVKEHAGDELFGKIAAAVPGAVESAAAGSQDAAGGAAASGGGMLGKLAGMASSALGGSAGGGLELGAALSGAGLDSDKMGGFVSMVIAFLKEKAGDEVMEQVLNKFPMLKTLLG</sequence>
<dbReference type="EMBL" id="CP036525">
    <property type="protein sequence ID" value="QDT06182.1"/>
    <property type="molecule type" value="Genomic_DNA"/>
</dbReference>
<dbReference type="OrthoDB" id="289573at2"/>
<organism evidence="1 2">
    <name type="scientific">Rubripirellula lacrimiformis</name>
    <dbReference type="NCBI Taxonomy" id="1930273"/>
    <lineage>
        <taxon>Bacteria</taxon>
        <taxon>Pseudomonadati</taxon>
        <taxon>Planctomycetota</taxon>
        <taxon>Planctomycetia</taxon>
        <taxon>Pirellulales</taxon>
        <taxon>Pirellulaceae</taxon>
        <taxon>Rubripirellula</taxon>
    </lineage>
</organism>
<dbReference type="RefSeq" id="WP_145172674.1">
    <property type="nucleotide sequence ID" value="NZ_CP036525.1"/>
</dbReference>
<reference evidence="1 2" key="1">
    <citation type="submission" date="2019-02" db="EMBL/GenBank/DDBJ databases">
        <title>Deep-cultivation of Planctomycetes and their phenomic and genomic characterization uncovers novel biology.</title>
        <authorList>
            <person name="Wiegand S."/>
            <person name="Jogler M."/>
            <person name="Boedeker C."/>
            <person name="Pinto D."/>
            <person name="Vollmers J."/>
            <person name="Rivas-Marin E."/>
            <person name="Kohn T."/>
            <person name="Peeters S.H."/>
            <person name="Heuer A."/>
            <person name="Rast P."/>
            <person name="Oberbeckmann S."/>
            <person name="Bunk B."/>
            <person name="Jeske O."/>
            <person name="Meyerdierks A."/>
            <person name="Storesund J.E."/>
            <person name="Kallscheuer N."/>
            <person name="Luecker S."/>
            <person name="Lage O.M."/>
            <person name="Pohl T."/>
            <person name="Merkel B.J."/>
            <person name="Hornburger P."/>
            <person name="Mueller R.-W."/>
            <person name="Bruemmer F."/>
            <person name="Labrenz M."/>
            <person name="Spormann A.M."/>
            <person name="Op den Camp H."/>
            <person name="Overmann J."/>
            <person name="Amann R."/>
            <person name="Jetten M.S.M."/>
            <person name="Mascher T."/>
            <person name="Medema M.H."/>
            <person name="Devos D.P."/>
            <person name="Kaster A.-K."/>
            <person name="Ovreas L."/>
            <person name="Rohde M."/>
            <person name="Galperin M.Y."/>
            <person name="Jogler C."/>
        </authorList>
    </citation>
    <scope>NUCLEOTIDE SEQUENCE [LARGE SCALE GENOMIC DNA]</scope>
    <source>
        <strain evidence="1 2">K22_7</strain>
    </source>
</reference>
<dbReference type="KEGG" id="rlc:K227x_45900"/>
<accession>A0A517NGC6</accession>
<gene>
    <name evidence="1" type="ORF">K227x_45900</name>
</gene>